<organism evidence="3 4">
    <name type="scientific">Paenibacillus sophorae</name>
    <dbReference type="NCBI Taxonomy" id="1333845"/>
    <lineage>
        <taxon>Bacteria</taxon>
        <taxon>Bacillati</taxon>
        <taxon>Bacillota</taxon>
        <taxon>Bacilli</taxon>
        <taxon>Bacillales</taxon>
        <taxon>Paenibacillaceae</taxon>
        <taxon>Paenibacillus</taxon>
    </lineage>
</organism>
<evidence type="ECO:0000256" key="1">
    <source>
        <dbReference type="SAM" id="Phobius"/>
    </source>
</evidence>
<feature type="transmembrane region" description="Helical" evidence="1">
    <location>
        <begin position="120"/>
        <end position="141"/>
    </location>
</feature>
<protein>
    <submittedName>
        <fullName evidence="3">Uncharacterized protein</fullName>
    </submittedName>
</protein>
<sequence>MKNGKIVLFLSVLIIVLAAVAAGYGLFSGGGTGKHMFTSVRGEQVELDGHGVYQYDSVSMAAQARGQDAVTLFVGIPLLAVSAALSLRGSFRGRLLLIGTLGYFLYTYMSYSFLSYNALFLIYVALMSLTLYAFILTMISFDYSRISGHFGPGLPVKVIGAYLLFIAFAVAMLWLGKIAGSLTSGAPPQGLEHYSTLVIQAMDLGILVPGSVLAGVMLIRRKSFGYLLASVVIVKAMTLLTSISAMLAAMIWAGVYVSPVEMILFPAFNIGMICCMVVILKNVRREEESP</sequence>
<feature type="transmembrane region" description="Helical" evidence="1">
    <location>
        <begin position="69"/>
        <end position="88"/>
    </location>
</feature>
<dbReference type="Proteomes" id="UP000198809">
    <property type="component" value="Unassembled WGS sequence"/>
</dbReference>
<keyword evidence="1" id="KW-1133">Transmembrane helix</keyword>
<dbReference type="Proteomes" id="UP000683429">
    <property type="component" value="Chromosome"/>
</dbReference>
<feature type="transmembrane region" description="Helical" evidence="1">
    <location>
        <begin position="194"/>
        <end position="219"/>
    </location>
</feature>
<accession>A0A1H8FTD2</accession>
<dbReference type="AlphaFoldDB" id="A0A1H8FTD2"/>
<gene>
    <name evidence="2" type="ORF">KP014_18775</name>
    <name evidence="3" type="ORF">SAMN04487895_101244</name>
</gene>
<feature type="transmembrane region" description="Helical" evidence="1">
    <location>
        <begin position="153"/>
        <end position="174"/>
    </location>
</feature>
<keyword evidence="1" id="KW-0812">Transmembrane</keyword>
<evidence type="ECO:0000313" key="2">
    <source>
        <dbReference type="EMBL" id="QWU13978.1"/>
    </source>
</evidence>
<name>A0A1H8FTD2_9BACL</name>
<proteinExistence type="predicted"/>
<reference evidence="3 4" key="1">
    <citation type="submission" date="2016-10" db="EMBL/GenBank/DDBJ databases">
        <authorList>
            <person name="de Groot N.N."/>
        </authorList>
    </citation>
    <scope>NUCLEOTIDE SEQUENCE [LARGE SCALE GENOMIC DNA]</scope>
    <source>
        <strain evidence="3 4">CGMCC 1.10238</strain>
    </source>
</reference>
<reference evidence="2 5" key="2">
    <citation type="submission" date="2021-06" db="EMBL/GenBank/DDBJ databases">
        <title>Whole genome sequence of Paenibacillus sophorae DSM23020 for comparative genomics.</title>
        <authorList>
            <person name="Kim M.-J."/>
            <person name="Lee G."/>
            <person name="Shin J.-H."/>
        </authorList>
    </citation>
    <scope>NUCLEOTIDE SEQUENCE [LARGE SCALE GENOMIC DNA]</scope>
    <source>
        <strain evidence="2 5">DSM 23020</strain>
    </source>
</reference>
<evidence type="ECO:0000313" key="4">
    <source>
        <dbReference type="Proteomes" id="UP000198809"/>
    </source>
</evidence>
<keyword evidence="1" id="KW-0472">Membrane</keyword>
<evidence type="ECO:0000313" key="3">
    <source>
        <dbReference type="EMBL" id="SEN35071.1"/>
    </source>
</evidence>
<dbReference type="RefSeq" id="WP_051500545.1">
    <property type="nucleotide sequence ID" value="NZ_CP076607.1"/>
</dbReference>
<dbReference type="EMBL" id="FODH01000001">
    <property type="protein sequence ID" value="SEN35071.1"/>
    <property type="molecule type" value="Genomic_DNA"/>
</dbReference>
<evidence type="ECO:0000313" key="5">
    <source>
        <dbReference type="Proteomes" id="UP000683429"/>
    </source>
</evidence>
<feature type="transmembrane region" description="Helical" evidence="1">
    <location>
        <begin position="263"/>
        <end position="280"/>
    </location>
</feature>
<dbReference type="STRING" id="1333845.SAMN04487895_101244"/>
<feature type="transmembrane region" description="Helical" evidence="1">
    <location>
        <begin position="226"/>
        <end position="257"/>
    </location>
</feature>
<keyword evidence="5" id="KW-1185">Reference proteome</keyword>
<dbReference type="EMBL" id="CP076607">
    <property type="protein sequence ID" value="QWU13978.1"/>
    <property type="molecule type" value="Genomic_DNA"/>
</dbReference>
<feature type="transmembrane region" description="Helical" evidence="1">
    <location>
        <begin position="95"/>
        <end position="114"/>
    </location>
</feature>